<dbReference type="InterPro" id="IPR019437">
    <property type="entry name" value="TPP1/Est3"/>
</dbReference>
<evidence type="ECO:0000256" key="2">
    <source>
        <dbReference type="ARBA" id="ARBA00004574"/>
    </source>
</evidence>
<proteinExistence type="predicted"/>
<feature type="domain" description="Shelterin complex subunit TPP1/Est3" evidence="7">
    <location>
        <begin position="46"/>
        <end position="154"/>
    </location>
</feature>
<evidence type="ECO:0000313" key="9">
    <source>
        <dbReference type="Proteomes" id="UP000472267"/>
    </source>
</evidence>
<reference evidence="8" key="2">
    <citation type="submission" date="2025-08" db="UniProtKB">
        <authorList>
            <consortium name="Ensembl"/>
        </authorList>
    </citation>
    <scope>IDENTIFICATION</scope>
</reference>
<dbReference type="OMA" id="FDCLEEH"/>
<dbReference type="InParanoid" id="A0A672FW76"/>
<organism evidence="8 9">
    <name type="scientific">Salarias fasciatus</name>
    <name type="common">Jewelled blenny</name>
    <name type="synonym">Blennius fasciatus</name>
    <dbReference type="NCBI Taxonomy" id="181472"/>
    <lineage>
        <taxon>Eukaryota</taxon>
        <taxon>Metazoa</taxon>
        <taxon>Chordata</taxon>
        <taxon>Craniata</taxon>
        <taxon>Vertebrata</taxon>
        <taxon>Euteleostomi</taxon>
        <taxon>Actinopterygii</taxon>
        <taxon>Neopterygii</taxon>
        <taxon>Teleostei</taxon>
        <taxon>Neoteleostei</taxon>
        <taxon>Acanthomorphata</taxon>
        <taxon>Ovalentaria</taxon>
        <taxon>Blenniimorphae</taxon>
        <taxon>Blenniiformes</taxon>
        <taxon>Blennioidei</taxon>
        <taxon>Blenniidae</taxon>
        <taxon>Salariinae</taxon>
        <taxon>Salarias</taxon>
    </lineage>
</organism>
<name>A0A672FW76_SALFA</name>
<keyword evidence="5" id="KW-0539">Nucleus</keyword>
<dbReference type="PANTHER" id="PTHR14487">
    <property type="entry name" value="ADRENOCORTICAL DYSPLASIA PROTEIN ACD"/>
    <property type="match status" value="1"/>
</dbReference>
<evidence type="ECO:0000256" key="4">
    <source>
        <dbReference type="ARBA" id="ARBA00022895"/>
    </source>
</evidence>
<comment type="subcellular location">
    <subcellularLocation>
        <location evidence="2">Chromosome</location>
        <location evidence="2">Telomere</location>
    </subcellularLocation>
    <subcellularLocation>
        <location evidence="1">Nucleus</location>
    </subcellularLocation>
</comment>
<dbReference type="AlphaFoldDB" id="A0A672FW76"/>
<sequence length="445" mass="47200">MEWSSRAPRPPRGRLSPWIEALIQSYGAGEEEGAGWSGVGQLSASQAPASDGPTGLLFLSDGAVQIPAVLTAAAWERLQEQEDRECFGSLLNTTVCARDSRLLFHMAPERTRCRFFLSVGELTTTAAGPVRESPPCCTTLPAVRAAIGRAWRALLGRGESQSSQGGLDLSELLGEWHHDCLQDVVDDVRRRLAAASERPLAVPVRRLLIPERQAEQPGSKVTEPSVEEAEVSGSGCRVQGVAQAGLPPDPELSPSSDAALLDGHLLSNPWDQFPPPSLGSESSPDPSPAEDPVPAGPAESGQDLLAATSSSKGTGCLPPYQKQPSSSSSFSSRKRRHSEDRPEAPAPLEEAEEEGEGVCGSPPSWLFTSQAGISGPDSDGSPPRTAAIRRTPSMHSDGSPYSYSYRSSGQNLQDLSRLRVPGPLLQWAVRYLIAPGRTAGHTAAV</sequence>
<accession>A0A672FW76</accession>
<dbReference type="GO" id="GO:0007004">
    <property type="term" value="P:telomere maintenance via telomerase"/>
    <property type="evidence" value="ECO:0007669"/>
    <property type="project" value="InterPro"/>
</dbReference>
<evidence type="ECO:0000259" key="7">
    <source>
        <dbReference type="Pfam" id="PF10341"/>
    </source>
</evidence>
<dbReference type="GO" id="GO:0005697">
    <property type="term" value="C:telomerase holoenzyme complex"/>
    <property type="evidence" value="ECO:0007669"/>
    <property type="project" value="InterPro"/>
</dbReference>
<dbReference type="InterPro" id="IPR028631">
    <property type="entry name" value="ACD"/>
</dbReference>
<evidence type="ECO:0000256" key="6">
    <source>
        <dbReference type="SAM" id="MobiDB-lite"/>
    </source>
</evidence>
<dbReference type="Gene3D" id="2.40.50.960">
    <property type="match status" value="1"/>
</dbReference>
<dbReference type="GO" id="GO:0042162">
    <property type="term" value="F:telomeric DNA binding"/>
    <property type="evidence" value="ECO:0007669"/>
    <property type="project" value="InterPro"/>
</dbReference>
<feature type="compositionally biased region" description="Pro residues" evidence="6">
    <location>
        <begin position="285"/>
        <end position="295"/>
    </location>
</feature>
<reference evidence="8" key="1">
    <citation type="submission" date="2019-06" db="EMBL/GenBank/DDBJ databases">
        <authorList>
            <consortium name="Wellcome Sanger Institute Data Sharing"/>
        </authorList>
    </citation>
    <scope>NUCLEOTIDE SEQUENCE [LARGE SCALE GENOMIC DNA]</scope>
</reference>
<reference evidence="8" key="3">
    <citation type="submission" date="2025-09" db="UniProtKB">
        <authorList>
            <consortium name="Ensembl"/>
        </authorList>
    </citation>
    <scope>IDENTIFICATION</scope>
</reference>
<evidence type="ECO:0000256" key="1">
    <source>
        <dbReference type="ARBA" id="ARBA00004123"/>
    </source>
</evidence>
<dbReference type="Pfam" id="PF10341">
    <property type="entry name" value="TPP1"/>
    <property type="match status" value="1"/>
</dbReference>
<evidence type="ECO:0000256" key="5">
    <source>
        <dbReference type="ARBA" id="ARBA00023242"/>
    </source>
</evidence>
<dbReference type="FunCoup" id="A0A672FW76">
    <property type="interactions" value="27"/>
</dbReference>
<evidence type="ECO:0000256" key="3">
    <source>
        <dbReference type="ARBA" id="ARBA00022454"/>
    </source>
</evidence>
<protein>
    <recommendedName>
        <fullName evidence="7">Shelterin complex subunit TPP1/Est3 domain-containing protein</fullName>
    </recommendedName>
</protein>
<keyword evidence="3" id="KW-0158">Chromosome</keyword>
<dbReference type="GO" id="GO:0032211">
    <property type="term" value="P:negative regulation of telomere maintenance via telomerase"/>
    <property type="evidence" value="ECO:0007669"/>
    <property type="project" value="TreeGrafter"/>
</dbReference>
<feature type="region of interest" description="Disordered" evidence="6">
    <location>
        <begin position="214"/>
        <end position="408"/>
    </location>
</feature>
<evidence type="ECO:0000313" key="8">
    <source>
        <dbReference type="Ensembl" id="ENSSFAP00005002914.1"/>
    </source>
</evidence>
<dbReference type="Ensembl" id="ENSSFAT00005003149.1">
    <property type="protein sequence ID" value="ENSSFAP00005002914.1"/>
    <property type="gene ID" value="ENSSFAG00005002036.1"/>
</dbReference>
<keyword evidence="9" id="KW-1185">Reference proteome</keyword>
<keyword evidence="4" id="KW-0779">Telomere</keyword>
<dbReference type="PANTHER" id="PTHR14487:SF3">
    <property type="entry name" value="ADRENOCORTICAL DYSPLASIA PROTEIN HOMOLOG"/>
    <property type="match status" value="1"/>
</dbReference>
<feature type="compositionally biased region" description="Low complexity" evidence="6">
    <location>
        <begin position="396"/>
        <end position="408"/>
    </location>
</feature>
<dbReference type="Proteomes" id="UP000472267">
    <property type="component" value="Chromosome 7"/>
</dbReference>
<dbReference type="GO" id="GO:0070187">
    <property type="term" value="C:shelterin complex"/>
    <property type="evidence" value="ECO:0007669"/>
    <property type="project" value="InterPro"/>
</dbReference>
<dbReference type="GO" id="GO:0016233">
    <property type="term" value="P:telomere capping"/>
    <property type="evidence" value="ECO:0007669"/>
    <property type="project" value="InterPro"/>
</dbReference>
<dbReference type="GO" id="GO:0070198">
    <property type="term" value="P:protein localization to chromosome, telomeric region"/>
    <property type="evidence" value="ECO:0007669"/>
    <property type="project" value="TreeGrafter"/>
</dbReference>